<sequence length="126" mass="13960">MGMMIVSQIGTQGSNSNDLGILLVDFLRGCIGVIDGMHINHASHFLDKYLMLEGKVIIDIKKKNEIFNHAHSLLCSNMSNMSTSKNYFDRSELSSSNIESNNESKMSREATLSSLMSLSSQRNVLS</sequence>
<organism evidence="1 2">
    <name type="scientific">Gossypium australe</name>
    <dbReference type="NCBI Taxonomy" id="47621"/>
    <lineage>
        <taxon>Eukaryota</taxon>
        <taxon>Viridiplantae</taxon>
        <taxon>Streptophyta</taxon>
        <taxon>Embryophyta</taxon>
        <taxon>Tracheophyta</taxon>
        <taxon>Spermatophyta</taxon>
        <taxon>Magnoliopsida</taxon>
        <taxon>eudicotyledons</taxon>
        <taxon>Gunneridae</taxon>
        <taxon>Pentapetalae</taxon>
        <taxon>rosids</taxon>
        <taxon>malvids</taxon>
        <taxon>Malvales</taxon>
        <taxon>Malvaceae</taxon>
        <taxon>Malvoideae</taxon>
        <taxon>Gossypium</taxon>
    </lineage>
</organism>
<evidence type="ECO:0000313" key="1">
    <source>
        <dbReference type="EMBL" id="KAA3486902.1"/>
    </source>
</evidence>
<dbReference type="AlphaFoldDB" id="A0A5B6X1E5"/>
<dbReference type="Proteomes" id="UP000325315">
    <property type="component" value="Unassembled WGS sequence"/>
</dbReference>
<dbReference type="EMBL" id="SMMG02000001">
    <property type="protein sequence ID" value="KAA3486902.1"/>
    <property type="molecule type" value="Genomic_DNA"/>
</dbReference>
<gene>
    <name evidence="1" type="ORF">EPI10_030771</name>
</gene>
<proteinExistence type="predicted"/>
<name>A0A5B6X1E5_9ROSI</name>
<accession>A0A5B6X1E5</accession>
<keyword evidence="2" id="KW-1185">Reference proteome</keyword>
<protein>
    <submittedName>
        <fullName evidence="1">Uncharacterized protein</fullName>
    </submittedName>
</protein>
<comment type="caution">
    <text evidence="1">The sequence shown here is derived from an EMBL/GenBank/DDBJ whole genome shotgun (WGS) entry which is preliminary data.</text>
</comment>
<evidence type="ECO:0000313" key="2">
    <source>
        <dbReference type="Proteomes" id="UP000325315"/>
    </source>
</evidence>
<reference evidence="2" key="1">
    <citation type="journal article" date="2019" name="Plant Biotechnol. J.">
        <title>Genome sequencing of the Australian wild diploid species Gossypium australe highlights disease resistance and delayed gland morphogenesis.</title>
        <authorList>
            <person name="Cai Y."/>
            <person name="Cai X."/>
            <person name="Wang Q."/>
            <person name="Wang P."/>
            <person name="Zhang Y."/>
            <person name="Cai C."/>
            <person name="Xu Y."/>
            <person name="Wang K."/>
            <person name="Zhou Z."/>
            <person name="Wang C."/>
            <person name="Geng S."/>
            <person name="Li B."/>
            <person name="Dong Q."/>
            <person name="Hou Y."/>
            <person name="Wang H."/>
            <person name="Ai P."/>
            <person name="Liu Z."/>
            <person name="Yi F."/>
            <person name="Sun M."/>
            <person name="An G."/>
            <person name="Cheng J."/>
            <person name="Zhang Y."/>
            <person name="Shi Q."/>
            <person name="Xie Y."/>
            <person name="Shi X."/>
            <person name="Chang Y."/>
            <person name="Huang F."/>
            <person name="Chen Y."/>
            <person name="Hong S."/>
            <person name="Mi L."/>
            <person name="Sun Q."/>
            <person name="Zhang L."/>
            <person name="Zhou B."/>
            <person name="Peng R."/>
            <person name="Zhang X."/>
            <person name="Liu F."/>
        </authorList>
    </citation>
    <scope>NUCLEOTIDE SEQUENCE [LARGE SCALE GENOMIC DNA]</scope>
    <source>
        <strain evidence="2">cv. PA1801</strain>
    </source>
</reference>